<organism evidence="1 2">
    <name type="scientific">Thermobaculum terrenum (strain ATCC BAA-798 / CCMEE 7001 / YNP1)</name>
    <dbReference type="NCBI Taxonomy" id="525904"/>
    <lineage>
        <taxon>Bacteria</taxon>
        <taxon>Bacillati</taxon>
        <taxon>Chloroflexota</taxon>
        <taxon>Chloroflexia</taxon>
        <taxon>Candidatus Thermobaculales</taxon>
        <taxon>Candidatus Thermobaculaceae</taxon>
        <taxon>Thermobaculum</taxon>
    </lineage>
</organism>
<evidence type="ECO:0000313" key="1">
    <source>
        <dbReference type="EMBL" id="ACZ41838.1"/>
    </source>
</evidence>
<name>D1CFY2_THET1</name>
<dbReference type="SUPFAM" id="SSF56112">
    <property type="entry name" value="Protein kinase-like (PK-like)"/>
    <property type="match status" value="1"/>
</dbReference>
<dbReference type="AlphaFoldDB" id="D1CFY2"/>
<dbReference type="HOGENOM" id="CLU_1325847_0_0_0"/>
<keyword evidence="2" id="KW-1185">Reference proteome</keyword>
<evidence type="ECO:0000313" key="2">
    <source>
        <dbReference type="Proteomes" id="UP000000323"/>
    </source>
</evidence>
<dbReference type="EMBL" id="CP001825">
    <property type="protein sequence ID" value="ACZ41838.1"/>
    <property type="molecule type" value="Genomic_DNA"/>
</dbReference>
<evidence type="ECO:0008006" key="3">
    <source>
        <dbReference type="Google" id="ProtNLM"/>
    </source>
</evidence>
<dbReference type="InterPro" id="IPR011009">
    <property type="entry name" value="Kinase-like_dom_sf"/>
</dbReference>
<sequence length="207" mass="23907">MNFYHPEPQKLNIDSICDSFQARLGSGFFNDVWELTNNKDYVVKIAKPYFGYDQPLSWLIRQANEHSTAAKYFRVPQSFFVRSTTSSGKAVNLVIQKKINGTPLSMLEDRELKLIRDELLDLVKAIKMCLAETNSLPDVIGGPPRWCMHDIRCSNNLVVDEQHRIWLIDPAAMFLWFSRSNIFGRYYTDLLVRSAERLARRAGISEL</sequence>
<dbReference type="STRING" id="525904.Tter_0921"/>
<gene>
    <name evidence="1" type="ordered locus">Tter_0921</name>
</gene>
<protein>
    <recommendedName>
        <fullName evidence="3">Aminoglycoside phosphotransferase domain-containing protein</fullName>
    </recommendedName>
</protein>
<dbReference type="RefSeq" id="WP_012874873.1">
    <property type="nucleotide sequence ID" value="NC_013525.1"/>
</dbReference>
<accession>D1CFY2</accession>
<proteinExistence type="predicted"/>
<dbReference type="Proteomes" id="UP000000323">
    <property type="component" value="Chromosome 1"/>
</dbReference>
<reference evidence="2" key="1">
    <citation type="journal article" date="2010" name="Stand. Genomic Sci.">
        <title>Complete genome sequence of 'Thermobaculum terrenum' type strain (YNP1).</title>
        <authorList>
            <person name="Kiss H."/>
            <person name="Cleland D."/>
            <person name="Lapidus A."/>
            <person name="Lucas S."/>
            <person name="Glavina Del Rio T."/>
            <person name="Nolan M."/>
            <person name="Tice H."/>
            <person name="Han C."/>
            <person name="Goodwin L."/>
            <person name="Pitluck S."/>
            <person name="Liolios K."/>
            <person name="Ivanova N."/>
            <person name="Mavromatis K."/>
            <person name="Ovchinnikova G."/>
            <person name="Pati A."/>
            <person name="Chen A."/>
            <person name="Palaniappan K."/>
            <person name="Land M."/>
            <person name="Hauser L."/>
            <person name="Chang Y."/>
            <person name="Jeffries C."/>
            <person name="Lu M."/>
            <person name="Brettin T."/>
            <person name="Detter J."/>
            <person name="Goker M."/>
            <person name="Tindall B."/>
            <person name="Beck B."/>
            <person name="McDermott T."/>
            <person name="Woyke T."/>
            <person name="Bristow J."/>
            <person name="Eisen J."/>
            <person name="Markowitz V."/>
            <person name="Hugenholtz P."/>
            <person name="Kyrpides N."/>
            <person name="Klenk H."/>
            <person name="Cheng J."/>
        </authorList>
    </citation>
    <scope>NUCLEOTIDE SEQUENCE [LARGE SCALE GENOMIC DNA]</scope>
    <source>
        <strain evidence="2">ATCC BAA-798 / YNP1</strain>
    </source>
</reference>
<dbReference type="KEGG" id="ttr:Tter_0921"/>